<comment type="caution">
    <text evidence="1">The sequence shown here is derived from an EMBL/GenBank/DDBJ whole genome shotgun (WGS) entry which is preliminary data.</text>
</comment>
<evidence type="ECO:0000313" key="2">
    <source>
        <dbReference type="Proteomes" id="UP000836387"/>
    </source>
</evidence>
<dbReference type="Proteomes" id="UP000836387">
    <property type="component" value="Unassembled WGS sequence"/>
</dbReference>
<accession>A0ACA9T947</accession>
<dbReference type="EMBL" id="CADEHS020000001">
    <property type="protein sequence ID" value="CAG9937429.1"/>
    <property type="molecule type" value="Genomic_DNA"/>
</dbReference>
<reference evidence="1" key="2">
    <citation type="submission" date="2021-10" db="EMBL/GenBank/DDBJ databases">
        <authorList>
            <person name="Piombo E."/>
        </authorList>
    </citation>
    <scope>NUCLEOTIDE SEQUENCE</scope>
</reference>
<protein>
    <submittedName>
        <fullName evidence="1">Uncharacterized protein</fullName>
    </submittedName>
</protein>
<sequence>MPKVETGGHLEIAEILIQNGADINAQGGEYSNALQAASARGYLEIAEILIQNGADIDAQGGHHGNALQAASAKGHPTWDSEIGVHKDAKLQSTDILIRSQLRNQPHQAPANSSVGPSTHLGTSTTREYQSTKVTEPDPQFEHGDKLQHIPDRGELKAILTEDTNVLVDARDAISDYDNATTEYSATSSLATESMEHPFAAALYKSIEDAGLDQENFERISALLPDLLKTFSIRIGFEKASQMNLDVMYYVRRYRRSATYPDQERLFNGPELEDFEDTSIPVIKLPQESEDIRTPRGPDDPKLQQYQKFAIKTEAYQWLVSRLRLELRLGLAKSTTVQDIRDVIKAPLKDSRKVSRKVPSTSHKVIFKFAWDLSNFLLDQQSILDKAEAFGRVIMLTGFRQDAQALTCEQYLTQTWPTTGKQMSECIRDALRRSPQDPQQQSCFFSDGTKISILFLESEVTVEVTGTSASIIEVGEQLAWLASALRASQHPRRLEYCTPVIKIIDSPSQVINFQIDFVFEDIHNTGLPPLPSNGQC</sequence>
<keyword evidence="2" id="KW-1185">Reference proteome</keyword>
<reference evidence="1" key="1">
    <citation type="submission" date="2020-04" db="EMBL/GenBank/DDBJ databases">
        <authorList>
            <person name="Broberg M."/>
        </authorList>
    </citation>
    <scope>NUCLEOTIDE SEQUENCE</scope>
</reference>
<gene>
    <name evidence="1" type="ORF">CRV2_00004615</name>
</gene>
<name>A0ACA9T947_BIOOC</name>
<evidence type="ECO:0000313" key="1">
    <source>
        <dbReference type="EMBL" id="CAG9937429.1"/>
    </source>
</evidence>
<proteinExistence type="predicted"/>
<organism evidence="1 2">
    <name type="scientific">Clonostachys rosea f. rosea IK726</name>
    <dbReference type="NCBI Taxonomy" id="1349383"/>
    <lineage>
        <taxon>Eukaryota</taxon>
        <taxon>Fungi</taxon>
        <taxon>Dikarya</taxon>
        <taxon>Ascomycota</taxon>
        <taxon>Pezizomycotina</taxon>
        <taxon>Sordariomycetes</taxon>
        <taxon>Hypocreomycetidae</taxon>
        <taxon>Hypocreales</taxon>
        <taxon>Bionectriaceae</taxon>
        <taxon>Clonostachys</taxon>
    </lineage>
</organism>